<dbReference type="InterPro" id="IPR039448">
    <property type="entry name" value="Beta_helix"/>
</dbReference>
<dbReference type="InterPro" id="IPR001343">
    <property type="entry name" value="Hemolysn_Ca-bd"/>
</dbReference>
<proteinExistence type="predicted"/>
<dbReference type="PROSITE" id="PS00330">
    <property type="entry name" value="HEMOLYSIN_CALCIUM"/>
    <property type="match status" value="1"/>
</dbReference>
<dbReference type="InterPro" id="IPR012334">
    <property type="entry name" value="Pectin_lyas_fold"/>
</dbReference>
<dbReference type="Pfam" id="PF00353">
    <property type="entry name" value="HemolysinCabind"/>
    <property type="match status" value="1"/>
</dbReference>
<evidence type="ECO:0000313" key="2">
    <source>
        <dbReference type="EMBL" id="MBD6621012.1"/>
    </source>
</evidence>
<sequence length="590" mass="60337">MATFSVSNTNDSGAGSLRQAVLSANALTGKDIINFDGVFTDNITDTITLLGSSFQITDDLSIKGTGASLLTINGNNASSVFEISNNITIEIAGLTVTNGYSSDASGSITNNGTLTLLNSAIKNNFGYLGSGIYNSGTLTLKDSTISDNLGYLGSGIYNSGSLTLKDSTISKNYTLSNGSAGGIYNSGFLTVKDSTISDNLGGKEAGGIYNSGGTATVSNSTISGNKSSGSGAGIYNSGILSVSDSTISGNQITIDNYGGGIYNSGSLTIGNSTISGNSAEAGGGIYNQGKVVLSSSTITLNTAYNYYQSDGAGGIQNSGTGTATVKNSIIAGNFDTPQKDSTHTTNPDVVGLFRSNNFNLIGNLNGSMGFNAKEHLNVGIERVLNTNLRYNGGVTKTHALVTGSRAINGGKNADIPADTTDLDGDGNTTEQVPFDGRGSGFKRISSGRVDIGAFEAVVNVINGTRSRDQLKGTTANDIITGFQGEDTLTGGAGADTFVYTKYRDAGDTITDLKVGTDKIGLRPLFASLGLGNLNYTNAISGGYLSFGSQGTNTVVFIDSDGSSGAGRRLKLVKVNKVSSTALNNAINFGL</sequence>
<dbReference type="GO" id="GO:0005509">
    <property type="term" value="F:calcium ion binding"/>
    <property type="evidence" value="ECO:0007669"/>
    <property type="project" value="InterPro"/>
</dbReference>
<name>A0AA41BA70_9NOST</name>
<dbReference type="NCBIfam" id="NF041518">
    <property type="entry name" value="choice_anch_Q"/>
    <property type="match status" value="1"/>
</dbReference>
<keyword evidence="3" id="KW-1185">Reference proteome</keyword>
<accession>A0AA41BA70</accession>
<dbReference type="Gene3D" id="2.160.20.10">
    <property type="entry name" value="Single-stranded right-handed beta-helix, Pectin lyase-like"/>
    <property type="match status" value="1"/>
</dbReference>
<evidence type="ECO:0000259" key="1">
    <source>
        <dbReference type="Pfam" id="PF13229"/>
    </source>
</evidence>
<dbReference type="InterPro" id="IPR018511">
    <property type="entry name" value="Hemolysin-typ_Ca-bd_CS"/>
</dbReference>
<dbReference type="InterPro" id="IPR059226">
    <property type="entry name" value="Choice_anch_Q_dom"/>
</dbReference>
<protein>
    <recommendedName>
        <fullName evidence="1">Right handed beta helix domain-containing protein</fullName>
    </recommendedName>
</protein>
<dbReference type="SUPFAM" id="SSF51126">
    <property type="entry name" value="Pectin lyase-like"/>
    <property type="match status" value="1"/>
</dbReference>
<dbReference type="SMART" id="SM00710">
    <property type="entry name" value="PbH1"/>
    <property type="match status" value="4"/>
</dbReference>
<dbReference type="InterPro" id="IPR006626">
    <property type="entry name" value="PbH1"/>
</dbReference>
<feature type="domain" description="Right handed beta helix" evidence="1">
    <location>
        <begin position="183"/>
        <end position="335"/>
    </location>
</feature>
<dbReference type="Gene3D" id="2.150.10.10">
    <property type="entry name" value="Serralysin-like metalloprotease, C-terminal"/>
    <property type="match status" value="1"/>
</dbReference>
<evidence type="ECO:0000313" key="3">
    <source>
        <dbReference type="Proteomes" id="UP001165986"/>
    </source>
</evidence>
<dbReference type="EMBL" id="VJXY01000102">
    <property type="protein sequence ID" value="MBD6621012.1"/>
    <property type="molecule type" value="Genomic_DNA"/>
</dbReference>
<comment type="caution">
    <text evidence="2">The sequence shown here is derived from an EMBL/GenBank/DDBJ whole genome shotgun (WGS) entry which is preliminary data.</text>
</comment>
<dbReference type="AlphaFoldDB" id="A0AA41BA70"/>
<dbReference type="InterPro" id="IPR011049">
    <property type="entry name" value="Serralysin-like_metalloprot_C"/>
</dbReference>
<gene>
    <name evidence="2" type="ORF">FNW02_36130</name>
</gene>
<dbReference type="InterPro" id="IPR011050">
    <property type="entry name" value="Pectin_lyase_fold/virulence"/>
</dbReference>
<dbReference type="Proteomes" id="UP001165986">
    <property type="component" value="Unassembled WGS sequence"/>
</dbReference>
<reference evidence="2" key="1">
    <citation type="submission" date="2019-07" db="EMBL/GenBank/DDBJ databases">
        <title>Toxilogical consequences of a new and cryptic species of cyanobacteria (Komarekiella delphini-convector) recovered from the epidermis of a bottlenose dolphin and 1500 ft. in the air.</title>
        <authorList>
            <person name="Brown A.O."/>
            <person name="Dvorak P."/>
            <person name="Villanueva C.D."/>
            <person name="Foss A.J."/>
            <person name="Garvey A.D."/>
            <person name="Gibson Q.A."/>
            <person name="Johansen J.R."/>
            <person name="Casamatta D.A."/>
        </authorList>
    </citation>
    <scope>NUCLEOTIDE SEQUENCE</scope>
    <source>
        <strain evidence="2">SJRDD-AB1</strain>
    </source>
</reference>
<dbReference type="RefSeq" id="WP_191762333.1">
    <property type="nucleotide sequence ID" value="NZ_VJXY01000102.1"/>
</dbReference>
<dbReference type="Pfam" id="PF13229">
    <property type="entry name" value="Beta_helix"/>
    <property type="match status" value="1"/>
</dbReference>
<dbReference type="SUPFAM" id="SSF51120">
    <property type="entry name" value="beta-Roll"/>
    <property type="match status" value="1"/>
</dbReference>
<organism evidence="2 3">
    <name type="scientific">Komarekiella delphini-convector SJRDD-AB1</name>
    <dbReference type="NCBI Taxonomy" id="2593771"/>
    <lineage>
        <taxon>Bacteria</taxon>
        <taxon>Bacillati</taxon>
        <taxon>Cyanobacteriota</taxon>
        <taxon>Cyanophyceae</taxon>
        <taxon>Nostocales</taxon>
        <taxon>Nostocaceae</taxon>
        <taxon>Komarekiella</taxon>
        <taxon>Komarekiella delphini-convector</taxon>
    </lineage>
</organism>